<name>A0A6P5A4D9_BRABE</name>
<organism evidence="2 3">
    <name type="scientific">Branchiostoma belcheri</name>
    <name type="common">Amphioxus</name>
    <dbReference type="NCBI Taxonomy" id="7741"/>
    <lineage>
        <taxon>Eukaryota</taxon>
        <taxon>Metazoa</taxon>
        <taxon>Chordata</taxon>
        <taxon>Cephalochordata</taxon>
        <taxon>Leptocardii</taxon>
        <taxon>Amphioxiformes</taxon>
        <taxon>Branchiostomatidae</taxon>
        <taxon>Branchiostoma</taxon>
    </lineage>
</organism>
<dbReference type="OrthoDB" id="10035560at2759"/>
<gene>
    <name evidence="3" type="primary">LOC109480323</name>
</gene>
<proteinExistence type="predicted"/>
<dbReference type="RefSeq" id="XP_019638072.1">
    <property type="nucleotide sequence ID" value="XM_019782513.1"/>
</dbReference>
<evidence type="ECO:0000313" key="2">
    <source>
        <dbReference type="Proteomes" id="UP000515135"/>
    </source>
</evidence>
<feature type="region of interest" description="Disordered" evidence="1">
    <location>
        <begin position="1"/>
        <end position="24"/>
    </location>
</feature>
<dbReference type="KEGG" id="bbel:109480323"/>
<evidence type="ECO:0000313" key="3">
    <source>
        <dbReference type="RefSeq" id="XP_019638072.1"/>
    </source>
</evidence>
<feature type="region of interest" description="Disordered" evidence="1">
    <location>
        <begin position="217"/>
        <end position="237"/>
    </location>
</feature>
<protein>
    <submittedName>
        <fullName evidence="3">Uncharacterized protein LOC109480323</fullName>
    </submittedName>
</protein>
<reference evidence="3" key="1">
    <citation type="submission" date="2025-08" db="UniProtKB">
        <authorList>
            <consortium name="RefSeq"/>
        </authorList>
    </citation>
    <scope>IDENTIFICATION</scope>
    <source>
        <tissue evidence="3">Gonad</tissue>
    </source>
</reference>
<sequence length="237" mass="26720">MGNKHPNGVNTGSEEHGESTSQTIRFDKVYTRVMRNPFPEYEGLLIEKSGQNGQGTGKVVRTDRLTPGNKHKVVVLVYTYKCTSDVNGTYVVLQFNQSEKYFAAHKNKPDKLILKKAGWTPENAEDITTTSDRRVFLMTPNQLGSRDLVFSSRGSRHHVISVFQNIRRFAELEDQGTGTAIESQLFQLDFPEMRRAHEDSESTKVTFLEIVPFPFKPLGGADEQSDQDGDETEKLSC</sequence>
<dbReference type="Proteomes" id="UP000515135">
    <property type="component" value="Unplaced"/>
</dbReference>
<evidence type="ECO:0000256" key="1">
    <source>
        <dbReference type="SAM" id="MobiDB-lite"/>
    </source>
</evidence>
<dbReference type="AlphaFoldDB" id="A0A6P5A4D9"/>
<accession>A0A6P5A4D9</accession>
<keyword evidence="2" id="KW-1185">Reference proteome</keyword>
<dbReference type="GeneID" id="109480323"/>